<protein>
    <submittedName>
        <fullName evidence="1">GDSL esterase/lipase CPRD49</fullName>
    </submittedName>
</protein>
<sequence>LYWKTMPVEFGEDSPYDPVHPNGMTTINVSNEPFPADEDWEWE</sequence>
<reference evidence="1 2" key="1">
    <citation type="journal article" date="2018" name="Front. Plant Sci.">
        <title>Red Clover (Trifolium pratense) and Zigzag Clover (T. medium) - A Picture of Genomic Similarities and Differences.</title>
        <authorList>
            <person name="Dluhosova J."/>
            <person name="Istvanek J."/>
            <person name="Nedelnik J."/>
            <person name="Repkova J."/>
        </authorList>
    </citation>
    <scope>NUCLEOTIDE SEQUENCE [LARGE SCALE GENOMIC DNA]</scope>
    <source>
        <strain evidence="2">cv. 10/8</strain>
        <tissue evidence="1">Leaf</tissue>
    </source>
</reference>
<keyword evidence="2" id="KW-1185">Reference proteome</keyword>
<dbReference type="EMBL" id="LXQA011075401">
    <property type="protein sequence ID" value="MCI83787.1"/>
    <property type="molecule type" value="Genomic_DNA"/>
</dbReference>
<feature type="non-terminal residue" evidence="1">
    <location>
        <position position="1"/>
    </location>
</feature>
<comment type="caution">
    <text evidence="1">The sequence shown here is derived from an EMBL/GenBank/DDBJ whole genome shotgun (WGS) entry which is preliminary data.</text>
</comment>
<dbReference type="AlphaFoldDB" id="A0A392V6F9"/>
<proteinExistence type="predicted"/>
<evidence type="ECO:0000313" key="2">
    <source>
        <dbReference type="Proteomes" id="UP000265520"/>
    </source>
</evidence>
<accession>A0A392V6F9</accession>
<organism evidence="1 2">
    <name type="scientific">Trifolium medium</name>
    <dbReference type="NCBI Taxonomy" id="97028"/>
    <lineage>
        <taxon>Eukaryota</taxon>
        <taxon>Viridiplantae</taxon>
        <taxon>Streptophyta</taxon>
        <taxon>Embryophyta</taxon>
        <taxon>Tracheophyta</taxon>
        <taxon>Spermatophyta</taxon>
        <taxon>Magnoliopsida</taxon>
        <taxon>eudicotyledons</taxon>
        <taxon>Gunneridae</taxon>
        <taxon>Pentapetalae</taxon>
        <taxon>rosids</taxon>
        <taxon>fabids</taxon>
        <taxon>Fabales</taxon>
        <taxon>Fabaceae</taxon>
        <taxon>Papilionoideae</taxon>
        <taxon>50 kb inversion clade</taxon>
        <taxon>NPAAA clade</taxon>
        <taxon>Hologalegina</taxon>
        <taxon>IRL clade</taxon>
        <taxon>Trifolieae</taxon>
        <taxon>Trifolium</taxon>
    </lineage>
</organism>
<evidence type="ECO:0000313" key="1">
    <source>
        <dbReference type="EMBL" id="MCI83787.1"/>
    </source>
</evidence>
<dbReference type="Proteomes" id="UP000265520">
    <property type="component" value="Unassembled WGS sequence"/>
</dbReference>
<name>A0A392V6F9_9FABA</name>